<dbReference type="InterPro" id="IPR044861">
    <property type="entry name" value="IPNS-like_FE2OG_OXY"/>
</dbReference>
<proteinExistence type="predicted"/>
<feature type="domain" description="Fe2OG dioxygenase" evidence="1">
    <location>
        <begin position="191"/>
        <end position="287"/>
    </location>
</feature>
<dbReference type="SUPFAM" id="SSF51197">
    <property type="entry name" value="Clavaminate synthase-like"/>
    <property type="match status" value="1"/>
</dbReference>
<reference evidence="2" key="1">
    <citation type="submission" date="2020-05" db="EMBL/GenBank/DDBJ databases">
        <authorList>
            <person name="Chiriac C."/>
            <person name="Salcher M."/>
            <person name="Ghai R."/>
            <person name="Kavagutti S V."/>
        </authorList>
    </citation>
    <scope>NUCLEOTIDE SEQUENCE</scope>
</reference>
<dbReference type="InterPro" id="IPR005123">
    <property type="entry name" value="Oxoglu/Fe-dep_dioxygenase_dom"/>
</dbReference>
<organism evidence="2">
    <name type="scientific">freshwater metagenome</name>
    <dbReference type="NCBI Taxonomy" id="449393"/>
    <lineage>
        <taxon>unclassified sequences</taxon>
        <taxon>metagenomes</taxon>
        <taxon>ecological metagenomes</taxon>
    </lineage>
</organism>
<dbReference type="PROSITE" id="PS51471">
    <property type="entry name" value="FE2OG_OXY"/>
    <property type="match status" value="1"/>
</dbReference>
<name>A0A6J7HUV6_9ZZZZ</name>
<dbReference type="Gene3D" id="2.60.120.330">
    <property type="entry name" value="B-lactam Antibiotic, Isopenicillin N Synthase, Chain"/>
    <property type="match status" value="1"/>
</dbReference>
<dbReference type="EMBL" id="CAFBNB010000034">
    <property type="protein sequence ID" value="CAB4922426.1"/>
    <property type="molecule type" value="Genomic_DNA"/>
</dbReference>
<dbReference type="InterPro" id="IPR050231">
    <property type="entry name" value="Iron_ascorbate_oxido_reductase"/>
</dbReference>
<dbReference type="InterPro" id="IPR027443">
    <property type="entry name" value="IPNS-like_sf"/>
</dbReference>
<dbReference type="PANTHER" id="PTHR47990">
    <property type="entry name" value="2-OXOGLUTARATE (2OG) AND FE(II)-DEPENDENT OXYGENASE SUPERFAMILY PROTEIN-RELATED"/>
    <property type="match status" value="1"/>
</dbReference>
<dbReference type="PRINTS" id="PR00682">
    <property type="entry name" value="IPNSYNTHASE"/>
</dbReference>
<dbReference type="Pfam" id="PF14226">
    <property type="entry name" value="DIOX_N"/>
    <property type="match status" value="1"/>
</dbReference>
<dbReference type="AlphaFoldDB" id="A0A6J7HUV6"/>
<protein>
    <submittedName>
        <fullName evidence="2">Unannotated protein</fullName>
    </submittedName>
</protein>
<accession>A0A6J7HUV6</accession>
<evidence type="ECO:0000259" key="1">
    <source>
        <dbReference type="PROSITE" id="PS51471"/>
    </source>
</evidence>
<sequence length="363" mass="39874">MQYVPGMTGTELVSNTAFTNIPVVSLAGWRDNATQREAFAEQVVAACHEVGFFTLVDHGVDASFIAEYFAALESFFALPPETKSLIDKRQSPHFRGWEQVGAELTDNRVDYREQLDLSTENPAYSTDAVPAYLRLDGPNQWLPESELPGFRAIVNDFLARMAALADELMEIIAVGLGLPGDAFREVFGERPLSFAKLISYPPTPEGQAGVNGHHDAGFLTILLQHGVGGLQALNPDGEWIDVPPTPGAFVINLGEMLQSMTGNYLVATTHRVIATSQRYSSAYFHGPDLRTSLDPIPLDPRFAAAVDASPRHRDAAFMAKRDELLAGESGTISAPAPVFGEQMWNYYVRSYPEVVRLHYPDLM</sequence>
<evidence type="ECO:0000313" key="2">
    <source>
        <dbReference type="EMBL" id="CAB4922426.1"/>
    </source>
</evidence>
<dbReference type="InterPro" id="IPR026992">
    <property type="entry name" value="DIOX_N"/>
</dbReference>
<dbReference type="Pfam" id="PF03171">
    <property type="entry name" value="2OG-FeII_Oxy"/>
    <property type="match status" value="1"/>
</dbReference>
<gene>
    <name evidence="2" type="ORF">UFOPK3720_00296</name>
</gene>